<dbReference type="Gene3D" id="1.25.40.20">
    <property type="entry name" value="Ankyrin repeat-containing domain"/>
    <property type="match status" value="1"/>
</dbReference>
<keyword evidence="4" id="KW-1185">Reference proteome</keyword>
<dbReference type="InterPro" id="IPR010730">
    <property type="entry name" value="HET"/>
</dbReference>
<proteinExistence type="predicted"/>
<dbReference type="PROSITE" id="PS50088">
    <property type="entry name" value="ANK_REPEAT"/>
    <property type="match status" value="1"/>
</dbReference>
<dbReference type="PANTHER" id="PTHR24148:SF78">
    <property type="entry name" value="HETEROKARYON INCOMPATIBILITY DOMAIN-CONTAINING PROTEIN"/>
    <property type="match status" value="1"/>
</dbReference>
<dbReference type="SMART" id="SM00248">
    <property type="entry name" value="ANK"/>
    <property type="match status" value="2"/>
</dbReference>
<dbReference type="InterPro" id="IPR002110">
    <property type="entry name" value="Ankyrin_rpt"/>
</dbReference>
<evidence type="ECO:0000259" key="2">
    <source>
        <dbReference type="Pfam" id="PF06985"/>
    </source>
</evidence>
<dbReference type="InterPro" id="IPR036770">
    <property type="entry name" value="Ankyrin_rpt-contain_sf"/>
</dbReference>
<feature type="domain" description="Heterokaryon incompatibility" evidence="2">
    <location>
        <begin position="47"/>
        <end position="227"/>
    </location>
</feature>
<dbReference type="SUPFAM" id="SSF48403">
    <property type="entry name" value="Ankyrin repeat"/>
    <property type="match status" value="1"/>
</dbReference>
<sequence>MLPFNYNPLDLSKRGIRLLRLLKSHAGPICCELFEVKVTDRGCDTPYEALSYVWGSPDLTHQIEVNGKELSITANLHVALSYLRLADTDRVLWVDAVCIDQNNRKKRGHQVQQMGDIYRQARQVVVWLGVGTSVTNAFMKVLQKLQADMESEESPYRNWVPKYDNSSQQYWYKRWIGDVRDIMGSKQPGHREHPFGTFSGCEMHCGKRGFDDIPDSTWFRRVWILQEVANASTVVVCCGDLSVPGLYFAASEDIIHACYGGARMSTDNGHPNLPAVNYEIPEKSVAERTACFIFSCAITSWARLDSISDLVEQLDWLLAACIAVHLESPHRDDLTHLPNGGTIEITPEHLKIPLISGNWTLIDKILTPSTAYRITVCHRKLAKIYQNCDFHVPESMRSRSKIQDEDLLYAALQNPHMGAHIVDRFWENANSKEDAENCALRVLAMVWRNCLNDPQRPVNFNLRSQSWVHPEYLAAESLAALVSQMLRAHRTLTPFNHYWKSQEGETLLGYAIKSGKISLAQKLLVLGANPKLTSMGWTPLMLAAMHLHDGIDEVAMTLLESGVDLHEVVR</sequence>
<keyword evidence="1" id="KW-0040">ANK repeat</keyword>
<evidence type="ECO:0000256" key="1">
    <source>
        <dbReference type="PROSITE-ProRule" id="PRU00023"/>
    </source>
</evidence>
<feature type="repeat" description="ANK" evidence="1">
    <location>
        <begin position="503"/>
        <end position="535"/>
    </location>
</feature>
<gene>
    <name evidence="3" type="ORF">GQ607_013148</name>
</gene>
<evidence type="ECO:0000313" key="4">
    <source>
        <dbReference type="Proteomes" id="UP000434172"/>
    </source>
</evidence>
<dbReference type="OrthoDB" id="194358at2759"/>
<protein>
    <recommendedName>
        <fullName evidence="2">Heterokaryon incompatibility domain-containing protein</fullName>
    </recommendedName>
</protein>
<dbReference type="AlphaFoldDB" id="A0A8H3W7M2"/>
<dbReference type="InterPro" id="IPR052895">
    <property type="entry name" value="HetReg/Transcr_Mod"/>
</dbReference>
<dbReference type="Proteomes" id="UP000434172">
    <property type="component" value="Unassembled WGS sequence"/>
</dbReference>
<organism evidence="3 4">
    <name type="scientific">Colletotrichum asianum</name>
    <dbReference type="NCBI Taxonomy" id="702518"/>
    <lineage>
        <taxon>Eukaryota</taxon>
        <taxon>Fungi</taxon>
        <taxon>Dikarya</taxon>
        <taxon>Ascomycota</taxon>
        <taxon>Pezizomycotina</taxon>
        <taxon>Sordariomycetes</taxon>
        <taxon>Hypocreomycetidae</taxon>
        <taxon>Glomerellales</taxon>
        <taxon>Glomerellaceae</taxon>
        <taxon>Colletotrichum</taxon>
        <taxon>Colletotrichum gloeosporioides species complex</taxon>
    </lineage>
</organism>
<reference evidence="3 4" key="1">
    <citation type="submission" date="2019-12" db="EMBL/GenBank/DDBJ databases">
        <title>A genome sequence resource for the geographically widespread anthracnose pathogen Colletotrichum asianum.</title>
        <authorList>
            <person name="Meng Y."/>
        </authorList>
    </citation>
    <scope>NUCLEOTIDE SEQUENCE [LARGE SCALE GENOMIC DNA]</scope>
    <source>
        <strain evidence="3 4">ICMP 18580</strain>
    </source>
</reference>
<dbReference type="PANTHER" id="PTHR24148">
    <property type="entry name" value="ANKYRIN REPEAT DOMAIN-CONTAINING PROTEIN 39 HOMOLOG-RELATED"/>
    <property type="match status" value="1"/>
</dbReference>
<comment type="caution">
    <text evidence="3">The sequence shown here is derived from an EMBL/GenBank/DDBJ whole genome shotgun (WGS) entry which is preliminary data.</text>
</comment>
<dbReference type="Pfam" id="PF12796">
    <property type="entry name" value="Ank_2"/>
    <property type="match status" value="1"/>
</dbReference>
<name>A0A8H3W7M2_9PEZI</name>
<feature type="non-terminal residue" evidence="3">
    <location>
        <position position="1"/>
    </location>
</feature>
<evidence type="ECO:0000313" key="3">
    <source>
        <dbReference type="EMBL" id="KAF0319668.1"/>
    </source>
</evidence>
<dbReference type="Pfam" id="PF06985">
    <property type="entry name" value="HET"/>
    <property type="match status" value="1"/>
</dbReference>
<dbReference type="EMBL" id="WOWK01000093">
    <property type="protein sequence ID" value="KAF0319668.1"/>
    <property type="molecule type" value="Genomic_DNA"/>
</dbReference>
<accession>A0A8H3W7M2</accession>